<dbReference type="EMBL" id="ML976690">
    <property type="protein sequence ID" value="KAF1971934.1"/>
    <property type="molecule type" value="Genomic_DNA"/>
</dbReference>
<evidence type="ECO:0000313" key="2">
    <source>
        <dbReference type="Proteomes" id="UP000800036"/>
    </source>
</evidence>
<sequence>MSASTEPDASDPAVQALYPLPAYFQNLRPAQAERDFLQHSWTCMQISPYPAYVYEVRNDLEIAWKKKSAGASVAWRVGPPYVNDIAVIGGVRGVDEAGTDGDKASSLLNFARASLLNRVLTQFPQLADAAGIVVEEKLRLAGYTPENYSEKRRQERTNGSWDEAQCCNEIAKKVWDRVRKHVQCVIEDGECPHALHMEPLEPSQIQAINAGLAGWGFMFEEAWSTEE</sequence>
<reference evidence="1" key="1">
    <citation type="journal article" date="2020" name="Stud. Mycol.">
        <title>101 Dothideomycetes genomes: a test case for predicting lifestyles and emergence of pathogens.</title>
        <authorList>
            <person name="Haridas S."/>
            <person name="Albert R."/>
            <person name="Binder M."/>
            <person name="Bloem J."/>
            <person name="Labutti K."/>
            <person name="Salamov A."/>
            <person name="Andreopoulos B."/>
            <person name="Baker S."/>
            <person name="Barry K."/>
            <person name="Bills G."/>
            <person name="Bluhm B."/>
            <person name="Cannon C."/>
            <person name="Castanera R."/>
            <person name="Culley D."/>
            <person name="Daum C."/>
            <person name="Ezra D."/>
            <person name="Gonzalez J."/>
            <person name="Henrissat B."/>
            <person name="Kuo A."/>
            <person name="Liang C."/>
            <person name="Lipzen A."/>
            <person name="Lutzoni F."/>
            <person name="Magnuson J."/>
            <person name="Mondo S."/>
            <person name="Nolan M."/>
            <person name="Ohm R."/>
            <person name="Pangilinan J."/>
            <person name="Park H.-J."/>
            <person name="Ramirez L."/>
            <person name="Alfaro M."/>
            <person name="Sun H."/>
            <person name="Tritt A."/>
            <person name="Yoshinaga Y."/>
            <person name="Zwiers L.-H."/>
            <person name="Turgeon B."/>
            <person name="Goodwin S."/>
            <person name="Spatafora J."/>
            <person name="Crous P."/>
            <person name="Grigoriev I."/>
        </authorList>
    </citation>
    <scope>NUCLEOTIDE SEQUENCE</scope>
    <source>
        <strain evidence="1">CBS 107.79</strain>
    </source>
</reference>
<proteinExistence type="predicted"/>
<evidence type="ECO:0000313" key="1">
    <source>
        <dbReference type="EMBL" id="KAF1971934.1"/>
    </source>
</evidence>
<keyword evidence="2" id="KW-1185">Reference proteome</keyword>
<name>A0A6A5V4G9_9PLEO</name>
<organism evidence="1 2">
    <name type="scientific">Bimuria novae-zelandiae CBS 107.79</name>
    <dbReference type="NCBI Taxonomy" id="1447943"/>
    <lineage>
        <taxon>Eukaryota</taxon>
        <taxon>Fungi</taxon>
        <taxon>Dikarya</taxon>
        <taxon>Ascomycota</taxon>
        <taxon>Pezizomycotina</taxon>
        <taxon>Dothideomycetes</taxon>
        <taxon>Pleosporomycetidae</taxon>
        <taxon>Pleosporales</taxon>
        <taxon>Massarineae</taxon>
        <taxon>Didymosphaeriaceae</taxon>
        <taxon>Bimuria</taxon>
    </lineage>
</organism>
<accession>A0A6A5V4G9</accession>
<gene>
    <name evidence="1" type="ORF">BU23DRAFT_555457</name>
</gene>
<dbReference type="Proteomes" id="UP000800036">
    <property type="component" value="Unassembled WGS sequence"/>
</dbReference>
<protein>
    <submittedName>
        <fullName evidence="1">Uncharacterized protein</fullName>
    </submittedName>
</protein>
<dbReference type="AlphaFoldDB" id="A0A6A5V4G9"/>